<dbReference type="Proteomes" id="UP000523863">
    <property type="component" value="Unassembled WGS sequence"/>
</dbReference>
<feature type="region of interest" description="Disordered" evidence="1">
    <location>
        <begin position="44"/>
        <end position="63"/>
    </location>
</feature>
<evidence type="ECO:0000256" key="1">
    <source>
        <dbReference type="SAM" id="MobiDB-lite"/>
    </source>
</evidence>
<evidence type="ECO:0000313" key="4">
    <source>
        <dbReference type="Proteomes" id="UP000523863"/>
    </source>
</evidence>
<reference evidence="3 4" key="1">
    <citation type="submission" date="2020-08" db="EMBL/GenBank/DDBJ databases">
        <title>Sequencing the genomes of 1000 actinobacteria strains.</title>
        <authorList>
            <person name="Klenk H.-P."/>
        </authorList>
    </citation>
    <scope>NUCLEOTIDE SEQUENCE [LARGE SCALE GENOMIC DNA]</scope>
    <source>
        <strain evidence="3 4">DSM 23694</strain>
    </source>
</reference>
<evidence type="ECO:0000313" key="3">
    <source>
        <dbReference type="EMBL" id="MBB5598062.1"/>
    </source>
</evidence>
<dbReference type="PROSITE" id="PS51257">
    <property type="entry name" value="PROKAR_LIPOPROTEIN"/>
    <property type="match status" value="1"/>
</dbReference>
<keyword evidence="4" id="KW-1185">Reference proteome</keyword>
<gene>
    <name evidence="3" type="ORF">BKA12_001142</name>
</gene>
<feature type="signal peptide" evidence="2">
    <location>
        <begin position="1"/>
        <end position="22"/>
    </location>
</feature>
<protein>
    <submittedName>
        <fullName evidence="3">Uncharacterized protein</fullName>
    </submittedName>
</protein>
<feature type="chain" id="PRO_5039366587" evidence="2">
    <location>
        <begin position="23"/>
        <end position="269"/>
    </location>
</feature>
<dbReference type="EMBL" id="JACHBL010000001">
    <property type="protein sequence ID" value="MBB5598062.1"/>
    <property type="molecule type" value="Genomic_DNA"/>
</dbReference>
<proteinExistence type="predicted"/>
<sequence>MNKKLFLAVPFAVALAVTGCSSNGNSSASSTSASTASSAASTAASSSSASEATSSSAASSETAAASSSASAGDSIGGYTADELEAIVTKLSKGATGAVVMSESKLASTAKQSEELIKSMKITPAKCADLQAMTDITSKLNQVNLAGYQAADETTGESSGITLTSYPDTGTLDSDASKFSGMATDCKSYTLEMSGVSVKADVSTLDVSSTADKTEALQQDLEIMGQKVSTFIAQASKGNVSISATTTGADAKEGAKKLAELVDAAVAELK</sequence>
<evidence type="ECO:0000256" key="2">
    <source>
        <dbReference type="SAM" id="SignalP"/>
    </source>
</evidence>
<comment type="caution">
    <text evidence="3">The sequence shown here is derived from an EMBL/GenBank/DDBJ whole genome shotgun (WGS) entry which is preliminary data.</text>
</comment>
<dbReference type="AlphaFoldDB" id="A0A7W8YAX2"/>
<keyword evidence="2" id="KW-0732">Signal</keyword>
<dbReference type="RefSeq" id="WP_183641406.1">
    <property type="nucleotide sequence ID" value="NZ_CANLFI010000005.1"/>
</dbReference>
<accession>A0A7W8YAX2</accession>
<organism evidence="3 4">
    <name type="scientific">Neomicrococcus lactis</name>
    <dbReference type="NCBI Taxonomy" id="732241"/>
    <lineage>
        <taxon>Bacteria</taxon>
        <taxon>Bacillati</taxon>
        <taxon>Actinomycetota</taxon>
        <taxon>Actinomycetes</taxon>
        <taxon>Micrococcales</taxon>
        <taxon>Micrococcaceae</taxon>
        <taxon>Neomicrococcus</taxon>
    </lineage>
</organism>
<name>A0A7W8YAX2_9MICC</name>